<reference evidence="1" key="1">
    <citation type="submission" date="2014-12" db="EMBL/GenBank/DDBJ databases">
        <title>Insight into the proteome of Arion vulgaris.</title>
        <authorList>
            <person name="Aradska J."/>
            <person name="Bulat T."/>
            <person name="Smidak R."/>
            <person name="Sarate P."/>
            <person name="Gangsoo J."/>
            <person name="Sialana F."/>
            <person name="Bilban M."/>
            <person name="Lubec G."/>
        </authorList>
    </citation>
    <scope>NUCLEOTIDE SEQUENCE</scope>
    <source>
        <tissue evidence="1">Skin</tissue>
    </source>
</reference>
<proteinExistence type="predicted"/>
<organism evidence="1">
    <name type="scientific">Arion vulgaris</name>
    <dbReference type="NCBI Taxonomy" id="1028688"/>
    <lineage>
        <taxon>Eukaryota</taxon>
        <taxon>Metazoa</taxon>
        <taxon>Spiralia</taxon>
        <taxon>Lophotrochozoa</taxon>
        <taxon>Mollusca</taxon>
        <taxon>Gastropoda</taxon>
        <taxon>Heterobranchia</taxon>
        <taxon>Euthyneura</taxon>
        <taxon>Panpulmonata</taxon>
        <taxon>Eupulmonata</taxon>
        <taxon>Stylommatophora</taxon>
        <taxon>Helicina</taxon>
        <taxon>Arionoidea</taxon>
        <taxon>Arionidae</taxon>
        <taxon>Arion</taxon>
    </lineage>
</organism>
<gene>
    <name evidence="1" type="primary">ORF36967</name>
</gene>
<evidence type="ECO:0000313" key="1">
    <source>
        <dbReference type="EMBL" id="CEK59634.1"/>
    </source>
</evidence>
<name>A0A0B6YTQ3_9EUPU</name>
<sequence>LDFVLPPYTSIQRGHNEHTQEILNKLRHSKIIPQIKRYLNYLWGNPQTLSNKSLDKILRERCRSTDWIVRACFFAALLKVNLDVEDEVQKLEKTLIKQIKETEVWVCKYYRYALFTTRTQDGSLMIEAIGTRFIQSFRQLTKEQNPFEACFSFTKMISALATRNKLSLMPNLDHFIFWIEFYFSLTWLILAKANHAAGNKACFYMTNSYMVNLNLVSACVDISNGHPLNVQQLVVKQEHKRDNGI</sequence>
<protein>
    <submittedName>
        <fullName evidence="1">Uncharacterized protein</fullName>
    </submittedName>
</protein>
<feature type="non-terminal residue" evidence="1">
    <location>
        <position position="245"/>
    </location>
</feature>
<dbReference type="EMBL" id="HACG01012769">
    <property type="protein sequence ID" value="CEK59634.1"/>
    <property type="molecule type" value="Transcribed_RNA"/>
</dbReference>
<feature type="non-terminal residue" evidence="1">
    <location>
        <position position="1"/>
    </location>
</feature>
<dbReference type="AlphaFoldDB" id="A0A0B6YTQ3"/>
<accession>A0A0B6YTQ3</accession>